<feature type="domain" description="Nephrocystin 3-like N-terminal" evidence="3">
    <location>
        <begin position="326"/>
        <end position="500"/>
    </location>
</feature>
<evidence type="ECO:0000259" key="2">
    <source>
        <dbReference type="Pfam" id="PF01048"/>
    </source>
</evidence>
<gene>
    <name evidence="4" type="ORF">Forpe1208_v003754</name>
</gene>
<sequence length="709" mass="80619">MAAARAMLDEEHVDCPRQANDMNSYVLGSIKNHNVVIACLPAEQYGTNNAASVLSNMRRTFPNIEIGLMVGIGGAVPLKADIRLGDIVVGVRVMQYDMGKTRKEGFQRTAVPKIPDSSIRTVISNLRSQHELKGSRVPSILRDKMGAYPAYSLPNEPDRLFLSSYHHDASVSSCDECDLSKLETREMRVSTDPVIHYGGIGSANTVMKDSNIRDEIARELDVLCFEMEAAGLMDIMPCLPIRGICDYSDSHKAKEWQRYAAATAAAYAYEFLELWRGDFLASYAGYQQPPPEHCMVSQRHEEILKSLNFEEIDARKSTIKASHSKTCRWFLKHPDYISWVGSQHMPHHHGFMWIRGKPGAGKSTIMKFIYLESKKKDRKQQSLTASFFFNARGELLEKTVSGMYRSLLLQLFQGFPDLECVLDDSELLLQSQSGCPSLNVLKDLFRAAVTRLGQRSFTCFIDALDECDEQQVMDLVEYLEDLAEQCSEDNVDLRICFSSRHYPYIDIRFGIRIILEEQIGHSSDLESYIKTYLRIKDRPLLAELQEKMLEKAAGVFLWVVLVVDILNKENCRGRLAMKRRLEQVPRGLSDLFKDLLKRDSDNMEELQLSLLWILLCVRPLKPEEYYHAIWSGLHLEGLADHDIPEVDTEDSEDCFARCVISSSKGLAEITKVKQPRVQFIHESVRDFLIKDKGPGAMARTWTRLGECRS</sequence>
<dbReference type="Proteomes" id="UP000694050">
    <property type="component" value="Unassembled WGS sequence"/>
</dbReference>
<dbReference type="PANTHER" id="PTHR46082:SF11">
    <property type="entry name" value="AAA+ ATPASE DOMAIN-CONTAINING PROTEIN-RELATED"/>
    <property type="match status" value="1"/>
</dbReference>
<evidence type="ECO:0000313" key="5">
    <source>
        <dbReference type="Proteomes" id="UP000694050"/>
    </source>
</evidence>
<keyword evidence="1" id="KW-0677">Repeat</keyword>
<dbReference type="AlphaFoldDB" id="A0A8J5P108"/>
<dbReference type="GO" id="GO:0009116">
    <property type="term" value="P:nucleoside metabolic process"/>
    <property type="evidence" value="ECO:0007669"/>
    <property type="project" value="InterPro"/>
</dbReference>
<dbReference type="GO" id="GO:0003824">
    <property type="term" value="F:catalytic activity"/>
    <property type="evidence" value="ECO:0007669"/>
    <property type="project" value="InterPro"/>
</dbReference>
<evidence type="ECO:0000259" key="3">
    <source>
        <dbReference type="Pfam" id="PF24883"/>
    </source>
</evidence>
<dbReference type="Pfam" id="PF24883">
    <property type="entry name" value="NPHP3_N"/>
    <property type="match status" value="1"/>
</dbReference>
<dbReference type="InterPro" id="IPR000845">
    <property type="entry name" value="Nucleoside_phosphorylase_d"/>
</dbReference>
<dbReference type="EMBL" id="JAELUQ010000003">
    <property type="protein sequence ID" value="KAG7418381.1"/>
    <property type="molecule type" value="Genomic_DNA"/>
</dbReference>
<reference evidence="4" key="1">
    <citation type="submission" date="2021-04" db="EMBL/GenBank/DDBJ databases">
        <title>First draft genome resource for Brassicaceae pathogens Fusarium oxysporum f. sp. raphani and Fusarium oxysporum f. sp. rapae.</title>
        <authorList>
            <person name="Asai S."/>
        </authorList>
    </citation>
    <scope>NUCLEOTIDE SEQUENCE</scope>
    <source>
        <strain evidence="4">Tf1208</strain>
    </source>
</reference>
<dbReference type="InterPro" id="IPR053137">
    <property type="entry name" value="NLR-like"/>
</dbReference>
<proteinExistence type="predicted"/>
<dbReference type="PANTHER" id="PTHR46082">
    <property type="entry name" value="ATP/GTP-BINDING PROTEIN-RELATED"/>
    <property type="match status" value="1"/>
</dbReference>
<evidence type="ECO:0000256" key="1">
    <source>
        <dbReference type="ARBA" id="ARBA00022737"/>
    </source>
</evidence>
<dbReference type="Pfam" id="PF01048">
    <property type="entry name" value="PNP_UDP_1"/>
    <property type="match status" value="1"/>
</dbReference>
<dbReference type="InterPro" id="IPR056884">
    <property type="entry name" value="NPHP3-like_N"/>
</dbReference>
<accession>A0A8J5P108</accession>
<evidence type="ECO:0000313" key="4">
    <source>
        <dbReference type="EMBL" id="KAG7418381.1"/>
    </source>
</evidence>
<name>A0A8J5P108_FUSOX</name>
<comment type="caution">
    <text evidence="4">The sequence shown here is derived from an EMBL/GenBank/DDBJ whole genome shotgun (WGS) entry which is preliminary data.</text>
</comment>
<protein>
    <submittedName>
        <fullName evidence="4">Vegetative incompatibility protein HET-E-1</fullName>
    </submittedName>
</protein>
<organism evidence="4 5">
    <name type="scientific">Fusarium oxysporum f. sp. rapae</name>
    <dbReference type="NCBI Taxonomy" id="485398"/>
    <lineage>
        <taxon>Eukaryota</taxon>
        <taxon>Fungi</taxon>
        <taxon>Dikarya</taxon>
        <taxon>Ascomycota</taxon>
        <taxon>Pezizomycotina</taxon>
        <taxon>Sordariomycetes</taxon>
        <taxon>Hypocreomycetidae</taxon>
        <taxon>Hypocreales</taxon>
        <taxon>Nectriaceae</taxon>
        <taxon>Fusarium</taxon>
        <taxon>Fusarium oxysporum species complex</taxon>
    </lineage>
</organism>
<feature type="domain" description="Nucleoside phosphorylase" evidence="2">
    <location>
        <begin position="23"/>
        <end position="262"/>
    </location>
</feature>